<feature type="region of interest" description="Disordered" evidence="1">
    <location>
        <begin position="388"/>
        <end position="481"/>
    </location>
</feature>
<dbReference type="InterPro" id="IPR014756">
    <property type="entry name" value="Ig_E-set"/>
</dbReference>
<feature type="region of interest" description="Disordered" evidence="1">
    <location>
        <begin position="959"/>
        <end position="1009"/>
    </location>
</feature>
<feature type="compositionally biased region" description="Basic and acidic residues" evidence="1">
    <location>
        <begin position="262"/>
        <end position="276"/>
    </location>
</feature>
<feature type="compositionally biased region" description="Basic residues" evidence="1">
    <location>
        <begin position="251"/>
        <end position="261"/>
    </location>
</feature>
<feature type="compositionally biased region" description="Polar residues" evidence="1">
    <location>
        <begin position="185"/>
        <end position="198"/>
    </location>
</feature>
<feature type="compositionally biased region" description="Polar residues" evidence="1">
    <location>
        <begin position="413"/>
        <end position="422"/>
    </location>
</feature>
<dbReference type="Gene3D" id="2.60.40.640">
    <property type="match status" value="2"/>
</dbReference>
<dbReference type="PANTHER" id="PTHR11188">
    <property type="entry name" value="ARRESTIN DOMAIN CONTAINING PROTEIN"/>
    <property type="match status" value="1"/>
</dbReference>
<dbReference type="SMART" id="SM01017">
    <property type="entry name" value="Arrestin_C"/>
    <property type="match status" value="1"/>
</dbReference>
<dbReference type="GO" id="GO:0030674">
    <property type="term" value="F:protein-macromolecule adaptor activity"/>
    <property type="evidence" value="ECO:0007669"/>
    <property type="project" value="TreeGrafter"/>
</dbReference>
<feature type="region of interest" description="Disordered" evidence="1">
    <location>
        <begin position="118"/>
        <end position="361"/>
    </location>
</feature>
<dbReference type="InterPro" id="IPR050357">
    <property type="entry name" value="Arrestin_domain-protein"/>
</dbReference>
<feature type="domain" description="Arrestin C-terminal-like" evidence="2">
    <location>
        <begin position="707"/>
        <end position="903"/>
    </location>
</feature>
<evidence type="ECO:0000313" key="3">
    <source>
        <dbReference type="EMBL" id="KAG7562372.1"/>
    </source>
</evidence>
<dbReference type="EMBL" id="JABELV010000033">
    <property type="protein sequence ID" value="KAG7562372.1"/>
    <property type="molecule type" value="Genomic_DNA"/>
</dbReference>
<feature type="compositionally biased region" description="Polar residues" evidence="1">
    <location>
        <begin position="583"/>
        <end position="593"/>
    </location>
</feature>
<evidence type="ECO:0000313" key="4">
    <source>
        <dbReference type="Proteomes" id="UP000812966"/>
    </source>
</evidence>
<evidence type="ECO:0000256" key="1">
    <source>
        <dbReference type="SAM" id="MobiDB-lite"/>
    </source>
</evidence>
<sequence length="1063" mass="115553">MLRSQPTTSPLAIRLTEPITYLKSSATGEDFRGRRQWVQEDAPPAVLRGILTLRLNKPTRIKRIEVKLEGKSRTEWPEGIGPRRTETSEENLIISETLTFFNATADAQLANQHRRALSIGPGIRGDDSWDVEEEDDEDDFLAERSDRMEQLEEDDRGRGRNMTRTGPRSTSLMPMPGAQGPGFSRMQSGDITSAYNQQPPSPEVEAGPSGTSSACPPPRVVPADRFSQARGPSPAYALRDPLRVENGSLARGRKMSPRRRMPSGDHSGDNEERDITESALSPIASVEGSRFPSPAGEVTNGTHRSPRASTSSMGVRLDGTNGGSGPSDSDESGSEHRSNGAGLNGADASSSPRSSLSQRSHLRAMSPIGHADGTASPHPLHAAIFSAHPSTNNSRTSIQQPSAPTQPLVEVTRSGSNRSSLVELTPANMVETNGTSSADGRGRRDSTSLAGHFASLRHRPSQSSLSQRAPSGTGSPADSTHAVHQYGMSQQNSAPNGQPERGRKGSKFSIANALRSISRATSTSRTRQPSQPPPSAPSSHFVDHVNRSNSIRESGPMDGRMQMLAVEDRELRPFGRGGAGRSPSRTRALSPVQSSDRSDSRGRGRGIGMKVLGLGSDDADLADGGSHSWKEFKKGVYNYPISFPIPPNAPPTIHADFGSVSYRLTATVHRPGALSPNYMEEIEVSMIATPQEDDMEETENILVERQWEDQMRYLIALSGKAFTIGGQIPISIRIMPMSKCKIFRLSATIEEKIDYFAMERKVARHEAPKKYPLVSFKNADEKHGGAPPLLPIISEKSDAVWTSPLAAMAVQARERDETEDDAVSQLLNPFGPWYLETMLQVPDCPSRIKFSTKHETTNMTIAHWLKIVIRVQRGDDEALDTKGKRKQFDIIIETPLHLLDCRATTQNNSLPSYNPTSHFSSNTMAAITPLQSTCRVHRSQNGLNEVPIDLAPQSSHLTTTITRSGVSPNPATRRAGRSVSTARGRGSESVGSGSGSAHGSETTAVLEAPDTLLERNIVFDRLMSGQESEQGESPPTYDEALQNRSRSRNPRGRSGSRLRTEIY</sequence>
<dbReference type="PANTHER" id="PTHR11188:SF17">
    <property type="entry name" value="FI21816P1"/>
    <property type="match status" value="1"/>
</dbReference>
<organism evidence="3 4">
    <name type="scientific">Filobasidium floriforme</name>
    <dbReference type="NCBI Taxonomy" id="5210"/>
    <lineage>
        <taxon>Eukaryota</taxon>
        <taxon>Fungi</taxon>
        <taxon>Dikarya</taxon>
        <taxon>Basidiomycota</taxon>
        <taxon>Agaricomycotina</taxon>
        <taxon>Tremellomycetes</taxon>
        <taxon>Filobasidiales</taxon>
        <taxon>Filobasidiaceae</taxon>
        <taxon>Filobasidium</taxon>
    </lineage>
</organism>
<feature type="compositionally biased region" description="Polar residues" evidence="1">
    <location>
        <begin position="388"/>
        <end position="405"/>
    </location>
</feature>
<feature type="compositionally biased region" description="Low complexity" evidence="1">
    <location>
        <begin position="987"/>
        <end position="1000"/>
    </location>
</feature>
<feature type="compositionally biased region" description="Polar residues" evidence="1">
    <location>
        <begin position="299"/>
        <end position="313"/>
    </location>
</feature>
<dbReference type="GO" id="GO:0031625">
    <property type="term" value="F:ubiquitin protein ligase binding"/>
    <property type="evidence" value="ECO:0007669"/>
    <property type="project" value="TreeGrafter"/>
</dbReference>
<feature type="region of interest" description="Disordered" evidence="1">
    <location>
        <begin position="486"/>
        <end position="505"/>
    </location>
</feature>
<feature type="compositionally biased region" description="Basic and acidic residues" evidence="1">
    <location>
        <begin position="141"/>
        <end position="158"/>
    </location>
</feature>
<dbReference type="AlphaFoldDB" id="A0A8K0JNS8"/>
<dbReference type="GO" id="GO:0070086">
    <property type="term" value="P:ubiquitin-dependent endocytosis"/>
    <property type="evidence" value="ECO:0007669"/>
    <property type="project" value="TreeGrafter"/>
</dbReference>
<feature type="compositionally biased region" description="Polar residues" evidence="1">
    <location>
        <begin position="162"/>
        <end position="172"/>
    </location>
</feature>
<dbReference type="InterPro" id="IPR014752">
    <property type="entry name" value="Arrestin-like_C"/>
</dbReference>
<dbReference type="OrthoDB" id="2238745at2759"/>
<feature type="region of interest" description="Disordered" evidence="1">
    <location>
        <begin position="1024"/>
        <end position="1063"/>
    </location>
</feature>
<feature type="compositionally biased region" description="Low complexity" evidence="1">
    <location>
        <begin position="518"/>
        <end position="529"/>
    </location>
</feature>
<feature type="compositionally biased region" description="Low complexity" evidence="1">
    <location>
        <begin position="349"/>
        <end position="359"/>
    </location>
</feature>
<protein>
    <recommendedName>
        <fullName evidence="2">Arrestin C-terminal-like domain-containing protein</fullName>
    </recommendedName>
</protein>
<dbReference type="SUPFAM" id="SSF81296">
    <property type="entry name" value="E set domains"/>
    <property type="match status" value="1"/>
</dbReference>
<feature type="region of interest" description="Disordered" evidence="1">
    <location>
        <begin position="518"/>
        <end position="544"/>
    </location>
</feature>
<reference evidence="3" key="1">
    <citation type="submission" date="2020-04" db="EMBL/GenBank/DDBJ databases">
        <title>Analysis of mating type loci in Filobasidium floriforme.</title>
        <authorList>
            <person name="Nowrousian M."/>
        </authorList>
    </citation>
    <scope>NUCLEOTIDE SEQUENCE</scope>
    <source>
        <strain evidence="3">CBS 6242</strain>
    </source>
</reference>
<dbReference type="InterPro" id="IPR011021">
    <property type="entry name" value="Arrestin-like_N"/>
</dbReference>
<dbReference type="Pfam" id="PF02752">
    <property type="entry name" value="Arrestin_C"/>
    <property type="match status" value="1"/>
</dbReference>
<dbReference type="Proteomes" id="UP000812966">
    <property type="component" value="Unassembled WGS sequence"/>
</dbReference>
<accession>A0A8K0JNS8</accession>
<dbReference type="Pfam" id="PF00339">
    <property type="entry name" value="Arrestin_N"/>
    <property type="match status" value="1"/>
</dbReference>
<dbReference type="InterPro" id="IPR011022">
    <property type="entry name" value="Arrestin_C-like"/>
</dbReference>
<proteinExistence type="predicted"/>
<evidence type="ECO:0000259" key="2">
    <source>
        <dbReference type="SMART" id="SM01017"/>
    </source>
</evidence>
<feature type="compositionally biased region" description="Acidic residues" evidence="1">
    <location>
        <begin position="128"/>
        <end position="140"/>
    </location>
</feature>
<keyword evidence="4" id="KW-1185">Reference proteome</keyword>
<feature type="compositionally biased region" description="Polar residues" evidence="1">
    <location>
        <begin position="487"/>
        <end position="496"/>
    </location>
</feature>
<feature type="compositionally biased region" description="Basic residues" evidence="1">
    <location>
        <begin position="1045"/>
        <end position="1056"/>
    </location>
</feature>
<feature type="region of interest" description="Disordered" evidence="1">
    <location>
        <begin position="570"/>
        <end position="607"/>
    </location>
</feature>
<gene>
    <name evidence="3" type="ORF">FFLO_02152</name>
</gene>
<dbReference type="GO" id="GO:0005829">
    <property type="term" value="C:cytosol"/>
    <property type="evidence" value="ECO:0007669"/>
    <property type="project" value="TreeGrafter"/>
</dbReference>
<feature type="compositionally biased region" description="Polar residues" evidence="1">
    <location>
        <begin position="461"/>
        <end position="478"/>
    </location>
</feature>
<feature type="compositionally biased region" description="Polar residues" evidence="1">
    <location>
        <begin position="959"/>
        <end position="970"/>
    </location>
</feature>
<name>A0A8K0JNS8_9TREE</name>
<comment type="caution">
    <text evidence="3">The sequence shown here is derived from an EMBL/GenBank/DDBJ whole genome shotgun (WGS) entry which is preliminary data.</text>
</comment>